<dbReference type="RefSeq" id="XP_016266133.1">
    <property type="nucleotide sequence ID" value="XM_016402236.1"/>
</dbReference>
<evidence type="ECO:0000256" key="4">
    <source>
        <dbReference type="ARBA" id="ARBA00038493"/>
    </source>
</evidence>
<dbReference type="GeneID" id="27353697"/>
<dbReference type="GO" id="GO:0019243">
    <property type="term" value="P:methylglyoxal catabolic process to D-lactate via S-lactoyl-glutathione"/>
    <property type="evidence" value="ECO:0007669"/>
    <property type="project" value="TreeGrafter"/>
</dbReference>
<evidence type="ECO:0000256" key="2">
    <source>
        <dbReference type="ARBA" id="ARBA00023016"/>
    </source>
</evidence>
<dbReference type="EMBL" id="KN847333">
    <property type="protein sequence ID" value="KIW45917.1"/>
    <property type="molecule type" value="Genomic_DNA"/>
</dbReference>
<evidence type="ECO:0000313" key="7">
    <source>
        <dbReference type="Proteomes" id="UP000053342"/>
    </source>
</evidence>
<sequence length="262" mass="28389">MTPASSSSPLPRRAIIAVTSATAPLHQGQPTWLFISEALDPFNVFKDAGFEVDIVSEKGTCVPNWLSLQPDFLDGEDKEQWEDLNGEFRTKLDNMPAAADVADVESVDGKNATTLCSLMYPSYGIFFASAGHAALIDYPHATGLQKIATDVWNRDGVLSAVCHGEAIFPGIIDSTTGKSVIAGKTITGFTTQAEYDMNLTDPIRSWGEPLIDEWAEKLGAKYVRSEGVWDDFHVTDGRIVTGMNPQSAKSTAKAAVDIFQKL</sequence>
<keyword evidence="7" id="KW-1185">Reference proteome</keyword>
<dbReference type="OrthoDB" id="543156at2759"/>
<dbReference type="STRING" id="215243.A0A0D2C803"/>
<keyword evidence="3" id="KW-0456">Lyase</keyword>
<dbReference type="InterPro" id="IPR029062">
    <property type="entry name" value="Class_I_gatase-like"/>
</dbReference>
<gene>
    <name evidence="6" type="ORF">PV06_01623</name>
</gene>
<accession>A0A0D2C803</accession>
<reference evidence="6 7" key="1">
    <citation type="submission" date="2015-01" db="EMBL/GenBank/DDBJ databases">
        <title>The Genome Sequence of Exophiala oligosperma CBS72588.</title>
        <authorList>
            <consortium name="The Broad Institute Genomics Platform"/>
            <person name="Cuomo C."/>
            <person name="de Hoog S."/>
            <person name="Gorbushina A."/>
            <person name="Stielow B."/>
            <person name="Teixiera M."/>
            <person name="Abouelleil A."/>
            <person name="Chapman S.B."/>
            <person name="Priest M."/>
            <person name="Young S.K."/>
            <person name="Wortman J."/>
            <person name="Nusbaum C."/>
            <person name="Birren B."/>
        </authorList>
    </citation>
    <scope>NUCLEOTIDE SEQUENCE [LARGE SCALE GENOMIC DNA]</scope>
    <source>
        <strain evidence="6 7">CBS 72588</strain>
    </source>
</reference>
<organism evidence="6 7">
    <name type="scientific">Exophiala oligosperma</name>
    <dbReference type="NCBI Taxonomy" id="215243"/>
    <lineage>
        <taxon>Eukaryota</taxon>
        <taxon>Fungi</taxon>
        <taxon>Dikarya</taxon>
        <taxon>Ascomycota</taxon>
        <taxon>Pezizomycotina</taxon>
        <taxon>Eurotiomycetes</taxon>
        <taxon>Chaetothyriomycetidae</taxon>
        <taxon>Chaetothyriales</taxon>
        <taxon>Herpotrichiellaceae</taxon>
        <taxon>Exophiala</taxon>
    </lineage>
</organism>
<dbReference type="EC" id="4.2.1.130" evidence="1"/>
<protein>
    <recommendedName>
        <fullName evidence="1">D-lactate dehydratase</fullName>
        <ecNumber evidence="1">4.2.1.130</ecNumber>
    </recommendedName>
</protein>
<dbReference type="GO" id="GO:0019172">
    <property type="term" value="F:glyoxalase III activity"/>
    <property type="evidence" value="ECO:0007669"/>
    <property type="project" value="UniProtKB-EC"/>
</dbReference>
<dbReference type="SUPFAM" id="SSF52317">
    <property type="entry name" value="Class I glutamine amidotransferase-like"/>
    <property type="match status" value="1"/>
</dbReference>
<comment type="similarity">
    <text evidence="4">Belongs to the peptidase C56 family. HSP31-like subfamily.</text>
</comment>
<dbReference type="Proteomes" id="UP000053342">
    <property type="component" value="Unassembled WGS sequence"/>
</dbReference>
<dbReference type="InterPro" id="IPR050325">
    <property type="entry name" value="Prot/Nucl_acid_deglycase"/>
</dbReference>
<proteinExistence type="inferred from homology"/>
<keyword evidence="2" id="KW-0346">Stress response</keyword>
<dbReference type="AlphaFoldDB" id="A0A0D2C803"/>
<evidence type="ECO:0000256" key="1">
    <source>
        <dbReference type="ARBA" id="ARBA00013134"/>
    </source>
</evidence>
<comment type="catalytic activity">
    <reaction evidence="5">
        <text>methylglyoxal + H2O = (R)-lactate + H(+)</text>
        <dbReference type="Rhea" id="RHEA:27754"/>
        <dbReference type="ChEBI" id="CHEBI:15377"/>
        <dbReference type="ChEBI" id="CHEBI:15378"/>
        <dbReference type="ChEBI" id="CHEBI:16004"/>
        <dbReference type="ChEBI" id="CHEBI:17158"/>
        <dbReference type="EC" id="4.2.1.130"/>
    </reaction>
</comment>
<evidence type="ECO:0000313" key="6">
    <source>
        <dbReference type="EMBL" id="KIW45917.1"/>
    </source>
</evidence>
<dbReference type="HOGENOM" id="CLU_070319_1_0_1"/>
<dbReference type="GO" id="GO:0005737">
    <property type="term" value="C:cytoplasm"/>
    <property type="evidence" value="ECO:0007669"/>
    <property type="project" value="TreeGrafter"/>
</dbReference>
<name>A0A0D2C803_9EURO</name>
<dbReference type="Gene3D" id="3.40.50.880">
    <property type="match status" value="1"/>
</dbReference>
<dbReference type="VEuPathDB" id="FungiDB:PV06_01623"/>
<evidence type="ECO:0000256" key="5">
    <source>
        <dbReference type="ARBA" id="ARBA00048082"/>
    </source>
</evidence>
<dbReference type="PANTHER" id="PTHR48094:SF11">
    <property type="entry name" value="GLUTATHIONE-INDEPENDENT GLYOXALASE HSP31-RELATED"/>
    <property type="match status" value="1"/>
</dbReference>
<dbReference type="PANTHER" id="PTHR48094">
    <property type="entry name" value="PROTEIN/NUCLEIC ACID DEGLYCASE DJ-1-RELATED"/>
    <property type="match status" value="1"/>
</dbReference>
<evidence type="ECO:0000256" key="3">
    <source>
        <dbReference type="ARBA" id="ARBA00023239"/>
    </source>
</evidence>